<keyword evidence="2" id="KW-1185">Reference proteome</keyword>
<comment type="caution">
    <text evidence="1">The sequence shown here is derived from an EMBL/GenBank/DDBJ whole genome shotgun (WGS) entry which is preliminary data.</text>
</comment>
<sequence length="42" mass="4795">MFFIDTLVKGKIPVKALIDTTSKSNTISRCLYNKLEEDYGLK</sequence>
<evidence type="ECO:0000313" key="2">
    <source>
        <dbReference type="Proteomes" id="UP000789706"/>
    </source>
</evidence>
<evidence type="ECO:0000313" key="1">
    <source>
        <dbReference type="EMBL" id="CAG8621365.1"/>
    </source>
</evidence>
<protein>
    <submittedName>
        <fullName evidence="1">2723_t:CDS:1</fullName>
    </submittedName>
</protein>
<dbReference type="Proteomes" id="UP000789706">
    <property type="component" value="Unassembled WGS sequence"/>
</dbReference>
<feature type="non-terminal residue" evidence="1">
    <location>
        <position position="42"/>
    </location>
</feature>
<dbReference type="OrthoDB" id="2434948at2759"/>
<reference evidence="1" key="1">
    <citation type="submission" date="2021-06" db="EMBL/GenBank/DDBJ databases">
        <authorList>
            <person name="Kallberg Y."/>
            <person name="Tangrot J."/>
            <person name="Rosling A."/>
        </authorList>
    </citation>
    <scope>NUCLEOTIDE SEQUENCE</scope>
    <source>
        <strain evidence="1">AZ414A</strain>
    </source>
</reference>
<gene>
    <name evidence="1" type="ORF">DEBURN_LOCUS10384</name>
</gene>
<dbReference type="EMBL" id="CAJVPK010002963">
    <property type="protein sequence ID" value="CAG8621365.1"/>
    <property type="molecule type" value="Genomic_DNA"/>
</dbReference>
<accession>A0A9N9D124</accession>
<proteinExistence type="predicted"/>
<name>A0A9N9D124_9GLOM</name>
<dbReference type="AlphaFoldDB" id="A0A9N9D124"/>
<organism evidence="1 2">
    <name type="scientific">Diversispora eburnea</name>
    <dbReference type="NCBI Taxonomy" id="1213867"/>
    <lineage>
        <taxon>Eukaryota</taxon>
        <taxon>Fungi</taxon>
        <taxon>Fungi incertae sedis</taxon>
        <taxon>Mucoromycota</taxon>
        <taxon>Glomeromycotina</taxon>
        <taxon>Glomeromycetes</taxon>
        <taxon>Diversisporales</taxon>
        <taxon>Diversisporaceae</taxon>
        <taxon>Diversispora</taxon>
    </lineage>
</organism>